<dbReference type="InterPro" id="IPR050434">
    <property type="entry name" value="Glycosyl_hydrlase_28"/>
</dbReference>
<dbReference type="Gene3D" id="2.160.20.10">
    <property type="entry name" value="Single-stranded right-handed beta-helix, Pectin lyase-like"/>
    <property type="match status" value="1"/>
</dbReference>
<reference evidence="16 17" key="1">
    <citation type="journal article" date="2012" name="PLoS Pathog.">
        <title>Diverse lifestyles and strategies of plant pathogenesis encoded in the genomes of eighteen Dothideomycetes fungi.</title>
        <authorList>
            <person name="Ohm R.A."/>
            <person name="Feau N."/>
            <person name="Henrissat B."/>
            <person name="Schoch C.L."/>
            <person name="Horwitz B.A."/>
            <person name="Barry K.W."/>
            <person name="Condon B.J."/>
            <person name="Copeland A.C."/>
            <person name="Dhillon B."/>
            <person name="Glaser F."/>
            <person name="Hesse C.N."/>
            <person name="Kosti I."/>
            <person name="LaButti K."/>
            <person name="Lindquist E.A."/>
            <person name="Lucas S."/>
            <person name="Salamov A.A."/>
            <person name="Bradshaw R.E."/>
            <person name="Ciuffetti L."/>
            <person name="Hamelin R.C."/>
            <person name="Kema G.H.J."/>
            <person name="Lawrence C."/>
            <person name="Scott J.A."/>
            <person name="Spatafora J.W."/>
            <person name="Turgeon B.G."/>
            <person name="de Wit P.J.G.M."/>
            <person name="Zhong S."/>
            <person name="Goodwin S.B."/>
            <person name="Grigoriev I.V."/>
        </authorList>
    </citation>
    <scope>NUCLEOTIDE SEQUENCE [LARGE SCALE GENOMIC DNA]</scope>
    <source>
        <strain evidence="16 17">SO2202</strain>
    </source>
</reference>
<keyword evidence="7 13" id="KW-0378">Hydrolase</keyword>
<dbReference type="eggNOG" id="ENOG502QTAW">
    <property type="taxonomic scope" value="Eukaryota"/>
</dbReference>
<dbReference type="SMART" id="SM00710">
    <property type="entry name" value="PbH1"/>
    <property type="match status" value="7"/>
</dbReference>
<dbReference type="PANTHER" id="PTHR31884:SF1">
    <property type="entry name" value="POLYGALACTURONASE"/>
    <property type="match status" value="1"/>
</dbReference>
<evidence type="ECO:0000256" key="14">
    <source>
        <dbReference type="SAM" id="MobiDB-lite"/>
    </source>
</evidence>
<dbReference type="GO" id="GO:0005576">
    <property type="term" value="C:extracellular region"/>
    <property type="evidence" value="ECO:0007669"/>
    <property type="project" value="UniProtKB-SubCell"/>
</dbReference>
<dbReference type="PANTHER" id="PTHR31884">
    <property type="entry name" value="POLYGALACTURONASE"/>
    <property type="match status" value="1"/>
</dbReference>
<evidence type="ECO:0000256" key="11">
    <source>
        <dbReference type="ARBA" id="ARBA00034074"/>
    </source>
</evidence>
<protein>
    <recommendedName>
        <fullName evidence="3">endo-polygalacturonase</fullName>
        <ecNumber evidence="3">3.2.1.15</ecNumber>
    </recommendedName>
</protein>
<keyword evidence="10" id="KW-0961">Cell wall biogenesis/degradation</keyword>
<evidence type="ECO:0000256" key="7">
    <source>
        <dbReference type="ARBA" id="ARBA00022801"/>
    </source>
</evidence>
<dbReference type="HOGENOM" id="CLU_040116_0_0_1"/>
<evidence type="ECO:0000256" key="8">
    <source>
        <dbReference type="ARBA" id="ARBA00023157"/>
    </source>
</evidence>
<dbReference type="InterPro" id="IPR012334">
    <property type="entry name" value="Pectin_lyas_fold"/>
</dbReference>
<comment type="similarity">
    <text evidence="2 13">Belongs to the glycosyl hydrolase 28 family.</text>
</comment>
<gene>
    <name evidence="16" type="ORF">SEPMUDRAFT_41070</name>
</gene>
<dbReference type="OMA" id="NGALYWD"/>
<feature type="chain" id="PRO_5004032031" description="endo-polygalacturonase" evidence="15">
    <location>
        <begin position="20"/>
        <end position="421"/>
    </location>
</feature>
<evidence type="ECO:0000256" key="12">
    <source>
        <dbReference type="PROSITE-ProRule" id="PRU10052"/>
    </source>
</evidence>
<feature type="region of interest" description="Disordered" evidence="14">
    <location>
        <begin position="49"/>
        <end position="76"/>
    </location>
</feature>
<keyword evidence="4" id="KW-0964">Secreted</keyword>
<evidence type="ECO:0000256" key="6">
    <source>
        <dbReference type="ARBA" id="ARBA00022737"/>
    </source>
</evidence>
<proteinExistence type="inferred from homology"/>
<feature type="signal peptide" evidence="15">
    <location>
        <begin position="1"/>
        <end position="19"/>
    </location>
</feature>
<dbReference type="Proteomes" id="UP000016931">
    <property type="component" value="Unassembled WGS sequence"/>
</dbReference>
<evidence type="ECO:0000256" key="2">
    <source>
        <dbReference type="ARBA" id="ARBA00008834"/>
    </source>
</evidence>
<evidence type="ECO:0000313" key="16">
    <source>
        <dbReference type="EMBL" id="EMF14592.1"/>
    </source>
</evidence>
<evidence type="ECO:0000256" key="13">
    <source>
        <dbReference type="RuleBase" id="RU361169"/>
    </source>
</evidence>
<evidence type="ECO:0000256" key="4">
    <source>
        <dbReference type="ARBA" id="ARBA00022525"/>
    </source>
</evidence>
<keyword evidence="9 13" id="KW-0326">Glycosidase</keyword>
<keyword evidence="8" id="KW-1015">Disulfide bond</keyword>
<comment type="subcellular location">
    <subcellularLocation>
        <location evidence="1">Secreted</location>
    </subcellularLocation>
</comment>
<name>M3B477_SPHMS</name>
<dbReference type="RefSeq" id="XP_016762713.1">
    <property type="nucleotide sequence ID" value="XM_016908812.1"/>
</dbReference>
<dbReference type="OrthoDB" id="1546079at2759"/>
<dbReference type="EMBL" id="KB456262">
    <property type="protein sequence ID" value="EMF14592.1"/>
    <property type="molecule type" value="Genomic_DNA"/>
</dbReference>
<dbReference type="FunFam" id="2.160.20.10:FF:000002">
    <property type="entry name" value="Endopolygalacturonase D"/>
    <property type="match status" value="1"/>
</dbReference>
<dbReference type="SUPFAM" id="SSF51126">
    <property type="entry name" value="Pectin lyase-like"/>
    <property type="match status" value="1"/>
</dbReference>
<feature type="active site" evidence="12">
    <location>
        <position position="284"/>
    </location>
</feature>
<evidence type="ECO:0000256" key="9">
    <source>
        <dbReference type="ARBA" id="ARBA00023295"/>
    </source>
</evidence>
<dbReference type="STRING" id="692275.M3B477"/>
<evidence type="ECO:0000256" key="15">
    <source>
        <dbReference type="SAM" id="SignalP"/>
    </source>
</evidence>
<dbReference type="GO" id="GO:0004650">
    <property type="term" value="F:polygalacturonase activity"/>
    <property type="evidence" value="ECO:0007669"/>
    <property type="project" value="UniProtKB-EC"/>
</dbReference>
<keyword evidence="5 15" id="KW-0732">Signal</keyword>
<keyword evidence="17" id="KW-1185">Reference proteome</keyword>
<dbReference type="EC" id="3.2.1.15" evidence="3"/>
<dbReference type="PROSITE" id="PS00502">
    <property type="entry name" value="POLYGALACTURONASE"/>
    <property type="match status" value="1"/>
</dbReference>
<dbReference type="GO" id="GO:0071555">
    <property type="term" value="P:cell wall organization"/>
    <property type="evidence" value="ECO:0007669"/>
    <property type="project" value="UniProtKB-KW"/>
</dbReference>
<dbReference type="AlphaFoldDB" id="M3B477"/>
<evidence type="ECO:0000256" key="1">
    <source>
        <dbReference type="ARBA" id="ARBA00004613"/>
    </source>
</evidence>
<dbReference type="GeneID" id="27905949"/>
<organism evidence="16 17">
    <name type="scientific">Sphaerulina musiva (strain SO2202)</name>
    <name type="common">Poplar stem canker fungus</name>
    <name type="synonym">Septoria musiva</name>
    <dbReference type="NCBI Taxonomy" id="692275"/>
    <lineage>
        <taxon>Eukaryota</taxon>
        <taxon>Fungi</taxon>
        <taxon>Dikarya</taxon>
        <taxon>Ascomycota</taxon>
        <taxon>Pezizomycotina</taxon>
        <taxon>Dothideomycetes</taxon>
        <taxon>Dothideomycetidae</taxon>
        <taxon>Mycosphaerellales</taxon>
        <taxon>Mycosphaerellaceae</taxon>
        <taxon>Sphaerulina</taxon>
    </lineage>
</organism>
<feature type="compositionally biased region" description="Low complexity" evidence="14">
    <location>
        <begin position="54"/>
        <end position="65"/>
    </location>
</feature>
<dbReference type="GO" id="GO:0045490">
    <property type="term" value="P:pectin catabolic process"/>
    <property type="evidence" value="ECO:0007669"/>
    <property type="project" value="UniProtKB-ARBA"/>
</dbReference>
<evidence type="ECO:0000256" key="3">
    <source>
        <dbReference type="ARBA" id="ARBA00012736"/>
    </source>
</evidence>
<evidence type="ECO:0000256" key="10">
    <source>
        <dbReference type="ARBA" id="ARBA00023316"/>
    </source>
</evidence>
<dbReference type="Pfam" id="PF00295">
    <property type="entry name" value="Glyco_hydro_28"/>
    <property type="match status" value="1"/>
</dbReference>
<keyword evidence="6" id="KW-0677">Repeat</keyword>
<sequence length="421" mass="43611">MIYQRTLIALAVGAGLAAARPAPWSAQDSSLDHFTDRFSSPTFPAPVAGGTIVKKSSSKSASTKKPTGYTAKDTGNGTAGSECTFTDIEKAMASKASCPNIVLKDITVPAGKTLDMEDLADGTTVTFEGNTTFEYSEWAGPLLSFSGKNITITGASGHVIDGNGKAWWDGQGSNGGKTKPKFFAAHKLIDSTISGLNIQNYPVQCFSINQAQNLIVKDITIDNSAGDELGSDGKPLGHNSDAFDVGSSTGVHISGANVKNQDDCLAVNSGSDISFTDCNCSGGHGISMGSVGGRTNNEVSNVNIANCTVSDSANGIRIKTVYDAEGSVKNITYSNIKLSNITDYGIVIEQDYQNGSPTGTPTSGVPITDITVENVSGTVADDAEEIYILCASCSNWKWSGVSITGGQKSSKCKGVPDGASC</sequence>
<dbReference type="InterPro" id="IPR006626">
    <property type="entry name" value="PbH1"/>
</dbReference>
<comment type="catalytic activity">
    <reaction evidence="11">
        <text>(1,4-alpha-D-galacturonosyl)n+m + H2O = (1,4-alpha-D-galacturonosyl)n + (1,4-alpha-D-galacturonosyl)m.</text>
        <dbReference type="EC" id="3.2.1.15"/>
    </reaction>
</comment>
<evidence type="ECO:0000256" key="5">
    <source>
        <dbReference type="ARBA" id="ARBA00022729"/>
    </source>
</evidence>
<dbReference type="InterPro" id="IPR011050">
    <property type="entry name" value="Pectin_lyase_fold/virulence"/>
</dbReference>
<dbReference type="InterPro" id="IPR000743">
    <property type="entry name" value="Glyco_hydro_28"/>
</dbReference>
<accession>M3B477</accession>
<evidence type="ECO:0000313" key="17">
    <source>
        <dbReference type="Proteomes" id="UP000016931"/>
    </source>
</evidence>